<sequence>MRHICILVCLISSTTFATPNNPDEDIRWRCLGKQVAELATNPILITDVNNYNTSPPDPHKIDRVWPKLRESDSVLNAIIANPSADAMRKWIANISIQGEGLLIGRNGGLVAATEKTTDFWQGDEAQFLRAINLKQGEAYFQSETLDESTHLMLVKVSTPIYNPRAKHAIGVLVIGFDQFVIDFSQPCKGEAGH</sequence>
<dbReference type="RefSeq" id="WP_101896011.1">
    <property type="nucleotide sequence ID" value="NZ_CP022684.1"/>
</dbReference>
<evidence type="ECO:0000313" key="2">
    <source>
        <dbReference type="EMBL" id="AUM14638.1"/>
    </source>
</evidence>
<gene>
    <name evidence="2" type="ORF">Kalk_20365</name>
</gene>
<proteinExistence type="predicted"/>
<dbReference type="OrthoDB" id="195732at2"/>
<keyword evidence="1" id="KW-0732">Signal</keyword>
<organism evidence="2 3">
    <name type="scientific">Ketobacter alkanivorans</name>
    <dbReference type="NCBI Taxonomy" id="1917421"/>
    <lineage>
        <taxon>Bacteria</taxon>
        <taxon>Pseudomonadati</taxon>
        <taxon>Pseudomonadota</taxon>
        <taxon>Gammaproteobacteria</taxon>
        <taxon>Pseudomonadales</taxon>
        <taxon>Ketobacteraceae</taxon>
        <taxon>Ketobacter</taxon>
    </lineage>
</organism>
<name>A0A2K9LQN2_9GAMM</name>
<feature type="signal peptide" evidence="1">
    <location>
        <begin position="1"/>
        <end position="17"/>
    </location>
</feature>
<feature type="chain" id="PRO_5014629668" description="Cache domain-containing protein" evidence="1">
    <location>
        <begin position="18"/>
        <end position="193"/>
    </location>
</feature>
<reference evidence="3" key="1">
    <citation type="submission" date="2017-08" db="EMBL/GenBank/DDBJ databases">
        <title>Direct submision.</title>
        <authorList>
            <person name="Kim S.-J."/>
            <person name="Rhee S.-K."/>
        </authorList>
    </citation>
    <scope>NUCLEOTIDE SEQUENCE [LARGE SCALE GENOMIC DNA]</scope>
    <source>
        <strain evidence="3">GI5</strain>
    </source>
</reference>
<protein>
    <recommendedName>
        <fullName evidence="4">Cache domain-containing protein</fullName>
    </recommendedName>
</protein>
<dbReference type="EMBL" id="CP022684">
    <property type="protein sequence ID" value="AUM14638.1"/>
    <property type="molecule type" value="Genomic_DNA"/>
</dbReference>
<accession>A0A2K9LQN2</accession>
<dbReference type="AlphaFoldDB" id="A0A2K9LQN2"/>
<evidence type="ECO:0008006" key="4">
    <source>
        <dbReference type="Google" id="ProtNLM"/>
    </source>
</evidence>
<dbReference type="Proteomes" id="UP000235116">
    <property type="component" value="Chromosome"/>
</dbReference>
<dbReference type="CDD" id="cd18773">
    <property type="entry name" value="PDC1_HK_sensor"/>
    <property type="match status" value="1"/>
</dbReference>
<evidence type="ECO:0000313" key="3">
    <source>
        <dbReference type="Proteomes" id="UP000235116"/>
    </source>
</evidence>
<keyword evidence="3" id="KW-1185">Reference proteome</keyword>
<dbReference type="KEGG" id="kak:Kalk_20365"/>
<evidence type="ECO:0000256" key="1">
    <source>
        <dbReference type="SAM" id="SignalP"/>
    </source>
</evidence>